<reference evidence="1 2" key="1">
    <citation type="submission" date="2018-06" db="EMBL/GenBank/DDBJ databases">
        <title>Genomic Encyclopedia of Type Strains, Phase IV (KMG-IV): sequencing the most valuable type-strain genomes for metagenomic binning, comparative biology and taxonomic classification.</title>
        <authorList>
            <person name="Goeker M."/>
        </authorList>
    </citation>
    <scope>NUCLEOTIDE SEQUENCE [LARGE SCALE GENOMIC DNA]</scope>
    <source>
        <strain evidence="1 2">DSM 25532</strain>
    </source>
</reference>
<dbReference type="AlphaFoldDB" id="A0A366H449"/>
<dbReference type="Proteomes" id="UP000253426">
    <property type="component" value="Unassembled WGS sequence"/>
</dbReference>
<organism evidence="1 2">
    <name type="scientific">Roseimicrobium gellanilyticum</name>
    <dbReference type="NCBI Taxonomy" id="748857"/>
    <lineage>
        <taxon>Bacteria</taxon>
        <taxon>Pseudomonadati</taxon>
        <taxon>Verrucomicrobiota</taxon>
        <taxon>Verrucomicrobiia</taxon>
        <taxon>Verrucomicrobiales</taxon>
        <taxon>Verrucomicrobiaceae</taxon>
        <taxon>Roseimicrobium</taxon>
    </lineage>
</organism>
<name>A0A366H449_9BACT</name>
<dbReference type="RefSeq" id="WP_147263716.1">
    <property type="nucleotide sequence ID" value="NZ_QNRR01000018.1"/>
</dbReference>
<sequence length="231" mass="25866">MTALPPGGSARIHWSGLLSQHESTIALAVPWPEPTLHGMVVVRSLSMSIQQSNAPLPAETMEHMLSRNVERDAALLAPRTFQDYVRLLGGKVSTLKLELRVENPNERWLTLKVDGGTPYGSAICTVNLLDSTRLSGDFHIFTCACGHAGCNRIYRGVRVVHEGACTLWKAYYAKGRKLFLFDREQYRAEILRGCTEVVDFLRESPENFCSPVESPTRRKWLERAYFQATGG</sequence>
<proteinExistence type="predicted"/>
<dbReference type="EMBL" id="QNRR01000018">
    <property type="protein sequence ID" value="RBP36074.1"/>
    <property type="molecule type" value="Genomic_DNA"/>
</dbReference>
<evidence type="ECO:0000313" key="1">
    <source>
        <dbReference type="EMBL" id="RBP36074.1"/>
    </source>
</evidence>
<gene>
    <name evidence="1" type="ORF">DES53_11822</name>
</gene>
<dbReference type="OrthoDB" id="1148993at2"/>
<comment type="caution">
    <text evidence="1">The sequence shown here is derived from an EMBL/GenBank/DDBJ whole genome shotgun (WGS) entry which is preliminary data.</text>
</comment>
<protein>
    <submittedName>
        <fullName evidence="1">Uncharacterized protein</fullName>
    </submittedName>
</protein>
<keyword evidence="2" id="KW-1185">Reference proteome</keyword>
<evidence type="ECO:0000313" key="2">
    <source>
        <dbReference type="Proteomes" id="UP000253426"/>
    </source>
</evidence>
<accession>A0A366H449</accession>